<feature type="compositionally biased region" description="Polar residues" evidence="1">
    <location>
        <begin position="43"/>
        <end position="52"/>
    </location>
</feature>
<gene>
    <name evidence="2" type="ORF">CLAFUR5_02940</name>
</gene>
<protein>
    <submittedName>
        <fullName evidence="2">Uncharacterized protein</fullName>
    </submittedName>
</protein>
<evidence type="ECO:0000256" key="1">
    <source>
        <dbReference type="SAM" id="MobiDB-lite"/>
    </source>
</evidence>
<dbReference type="GeneID" id="71982818"/>
<feature type="region of interest" description="Disordered" evidence="1">
    <location>
        <begin position="1"/>
        <end position="89"/>
    </location>
</feature>
<dbReference type="EMBL" id="CP090164">
    <property type="protein sequence ID" value="UJO13765.1"/>
    <property type="molecule type" value="Genomic_DNA"/>
</dbReference>
<reference evidence="2" key="1">
    <citation type="submission" date="2021-12" db="EMBL/GenBank/DDBJ databases">
        <authorList>
            <person name="Zaccaron A."/>
            <person name="Stergiopoulos I."/>
        </authorList>
    </citation>
    <scope>NUCLEOTIDE SEQUENCE</scope>
    <source>
        <strain evidence="2">Race5_Kim</strain>
    </source>
</reference>
<dbReference type="AlphaFoldDB" id="A0A9Q8LAF3"/>
<dbReference type="KEGG" id="ffu:CLAFUR5_02940"/>
<dbReference type="Proteomes" id="UP000756132">
    <property type="component" value="Chromosome 2"/>
</dbReference>
<evidence type="ECO:0000313" key="2">
    <source>
        <dbReference type="EMBL" id="UJO13765.1"/>
    </source>
</evidence>
<proteinExistence type="predicted"/>
<sequence>MSRSLLYIAPNYHSDDSASDSDDEMKQACHSSPYFMSSPAPPQISQKESPMTDSGHDVVDAILLSDDDDPAPQSLREHPKPEARDAAYASDPSAIFQVETGEADDNASSQQDMPADHYESDLPPSYTSIQSDLHARIGKLQQQLATQATELQQKDAHIQHLTDNGEHGSKILGHRARQIYTLQNEVGWAKTRAKKAETVVQAASLAVCCNARRKWPEFGRRIDELSKAVAQAQAE</sequence>
<organism evidence="2 3">
    <name type="scientific">Passalora fulva</name>
    <name type="common">Tomato leaf mold</name>
    <name type="synonym">Cladosporium fulvum</name>
    <dbReference type="NCBI Taxonomy" id="5499"/>
    <lineage>
        <taxon>Eukaryota</taxon>
        <taxon>Fungi</taxon>
        <taxon>Dikarya</taxon>
        <taxon>Ascomycota</taxon>
        <taxon>Pezizomycotina</taxon>
        <taxon>Dothideomycetes</taxon>
        <taxon>Dothideomycetidae</taxon>
        <taxon>Mycosphaerellales</taxon>
        <taxon>Mycosphaerellaceae</taxon>
        <taxon>Fulvia</taxon>
    </lineage>
</organism>
<accession>A0A9Q8LAF3</accession>
<dbReference type="RefSeq" id="XP_047758131.1">
    <property type="nucleotide sequence ID" value="XM_047902088.1"/>
</dbReference>
<feature type="compositionally biased region" description="Basic and acidic residues" evidence="1">
    <location>
        <begin position="75"/>
        <end position="85"/>
    </location>
</feature>
<reference evidence="2" key="2">
    <citation type="journal article" date="2022" name="Microb. Genom.">
        <title>A chromosome-scale genome assembly of the tomato pathogen Cladosporium fulvum reveals a compartmentalized genome architecture and the presence of a dispensable chromosome.</title>
        <authorList>
            <person name="Zaccaron A.Z."/>
            <person name="Chen L.H."/>
            <person name="Samaras A."/>
            <person name="Stergiopoulos I."/>
        </authorList>
    </citation>
    <scope>NUCLEOTIDE SEQUENCE</scope>
    <source>
        <strain evidence="2">Race5_Kim</strain>
    </source>
</reference>
<name>A0A9Q8LAF3_PASFU</name>
<keyword evidence="3" id="KW-1185">Reference proteome</keyword>
<evidence type="ECO:0000313" key="3">
    <source>
        <dbReference type="Proteomes" id="UP000756132"/>
    </source>
</evidence>